<dbReference type="SUPFAM" id="SSF111369">
    <property type="entry name" value="HlyD-like secretion proteins"/>
    <property type="match status" value="3"/>
</dbReference>
<sequence>MNLKRNLKWFFPGALAVMLIGVLFGPRFFSPKDGAREPIVVRPVKSMVLSPIDGAWIRTMPGRVQASRRVDLAFRVSGPLVELSAKEGEHVKAGDVLARIDPRDFQLALDGVRGSLSQARATLEAMRRGARAEDIRSLEAQVASARARAEEAEAQFSRFKRLYEAKAISQSEFDRYRTAKDVAASSLMAAQQELQKARKGAREEDIRAMESQIRSLQAQESAAAAALADTELRAPFDGTVARRMADNFQFVTARQPILSLQDTSSVEVVVDVPESAINLNPDDLDVWASFSSISGKFPLKLVEFSSAPDPETQTYRATLAMEVPDGIRLFPGMAAEVSGKIKYGGTGKVYRIPIEALLSDDRGSGVWVVGEDLRVQWTSVEVTHLGDGHVDVKGHIEAGDRVVTAGVHVIREGQSVRLLEGKR</sequence>
<dbReference type="PANTHER" id="PTHR30469">
    <property type="entry name" value="MULTIDRUG RESISTANCE PROTEIN MDTA"/>
    <property type="match status" value="1"/>
</dbReference>
<dbReference type="InterPro" id="IPR059052">
    <property type="entry name" value="HH_YbhG-like"/>
</dbReference>
<dbReference type="PANTHER" id="PTHR30469:SF20">
    <property type="entry name" value="EFFLUX RND TRANSPORTER PERIPLASMIC ADAPTOR SUBUNIT"/>
    <property type="match status" value="1"/>
</dbReference>
<name>A0A1X7K8T3_9BACT</name>
<reference evidence="6" key="1">
    <citation type="submission" date="2017-04" db="EMBL/GenBank/DDBJ databases">
        <authorList>
            <person name="Varghese N."/>
            <person name="Submissions S."/>
        </authorList>
    </citation>
    <scope>NUCLEOTIDE SEQUENCE [LARGE SCALE GENOMIC DNA]</scope>
    <source>
        <strain evidence="6">USBA 82</strain>
    </source>
</reference>
<evidence type="ECO:0000313" key="6">
    <source>
        <dbReference type="Proteomes" id="UP000193355"/>
    </source>
</evidence>
<evidence type="ECO:0000313" key="5">
    <source>
        <dbReference type="EMBL" id="SMG36746.1"/>
    </source>
</evidence>
<organism evidence="5 6">
    <name type="scientific">Dethiosulfovibrio salsuginis</name>
    <dbReference type="NCBI Taxonomy" id="561720"/>
    <lineage>
        <taxon>Bacteria</taxon>
        <taxon>Thermotogati</taxon>
        <taxon>Synergistota</taxon>
        <taxon>Synergistia</taxon>
        <taxon>Synergistales</taxon>
        <taxon>Dethiosulfovibrionaceae</taxon>
        <taxon>Dethiosulfovibrio</taxon>
    </lineage>
</organism>
<dbReference type="Pfam" id="PF25881">
    <property type="entry name" value="HH_YBHG"/>
    <property type="match status" value="1"/>
</dbReference>
<dbReference type="Proteomes" id="UP000193355">
    <property type="component" value="Unassembled WGS sequence"/>
</dbReference>
<dbReference type="EMBL" id="FXBB01000022">
    <property type="protein sequence ID" value="SMG36746.1"/>
    <property type="molecule type" value="Genomic_DNA"/>
</dbReference>
<keyword evidence="3" id="KW-0472">Membrane</keyword>
<dbReference type="RefSeq" id="WP_085544961.1">
    <property type="nucleotide sequence ID" value="NZ_FXBB01000022.1"/>
</dbReference>
<dbReference type="NCBIfam" id="TIGR01730">
    <property type="entry name" value="RND_mfp"/>
    <property type="match status" value="1"/>
</dbReference>
<keyword evidence="6" id="KW-1185">Reference proteome</keyword>
<dbReference type="AlphaFoldDB" id="A0A1X7K8T3"/>
<gene>
    <name evidence="5" type="ORF">SAMN06275492_12212</name>
</gene>
<feature type="domain" description="YbhG-like alpha-helical hairpin" evidence="4">
    <location>
        <begin position="100"/>
        <end position="223"/>
    </location>
</feature>
<evidence type="ECO:0000259" key="4">
    <source>
        <dbReference type="Pfam" id="PF25881"/>
    </source>
</evidence>
<keyword evidence="3" id="KW-1133">Transmembrane helix</keyword>
<feature type="transmembrane region" description="Helical" evidence="3">
    <location>
        <begin position="9"/>
        <end position="29"/>
    </location>
</feature>
<dbReference type="GO" id="GO:0015562">
    <property type="term" value="F:efflux transmembrane transporter activity"/>
    <property type="evidence" value="ECO:0007669"/>
    <property type="project" value="TreeGrafter"/>
</dbReference>
<dbReference type="OrthoDB" id="9813047at2"/>
<protein>
    <submittedName>
        <fullName evidence="5">RND family efflux transporter, MFP subunit</fullName>
    </submittedName>
</protein>
<evidence type="ECO:0000256" key="3">
    <source>
        <dbReference type="SAM" id="Phobius"/>
    </source>
</evidence>
<proteinExistence type="inferred from homology"/>
<keyword evidence="2" id="KW-0175">Coiled coil</keyword>
<comment type="similarity">
    <text evidence="1">Belongs to the membrane fusion protein (MFP) (TC 8.A.1) family.</text>
</comment>
<evidence type="ECO:0000256" key="1">
    <source>
        <dbReference type="ARBA" id="ARBA00009477"/>
    </source>
</evidence>
<dbReference type="GO" id="GO:1990281">
    <property type="term" value="C:efflux pump complex"/>
    <property type="evidence" value="ECO:0007669"/>
    <property type="project" value="TreeGrafter"/>
</dbReference>
<dbReference type="STRING" id="561720.SAMN06275492_12212"/>
<evidence type="ECO:0000256" key="2">
    <source>
        <dbReference type="SAM" id="Coils"/>
    </source>
</evidence>
<dbReference type="InterPro" id="IPR006143">
    <property type="entry name" value="RND_pump_MFP"/>
</dbReference>
<dbReference type="Gene3D" id="2.40.50.100">
    <property type="match status" value="2"/>
</dbReference>
<dbReference type="Gene3D" id="2.40.420.20">
    <property type="match status" value="1"/>
</dbReference>
<accession>A0A1X7K8T3</accession>
<feature type="coiled-coil region" evidence="2">
    <location>
        <begin position="135"/>
        <end position="219"/>
    </location>
</feature>
<keyword evidence="3" id="KW-0812">Transmembrane</keyword>
<dbReference type="Gene3D" id="1.10.287.470">
    <property type="entry name" value="Helix hairpin bin"/>
    <property type="match status" value="2"/>
</dbReference>